<keyword evidence="7" id="KW-1185">Reference proteome</keyword>
<evidence type="ECO:0000313" key="6">
    <source>
        <dbReference type="EMBL" id="TBW38214.1"/>
    </source>
</evidence>
<dbReference type="PANTHER" id="PTHR30502">
    <property type="entry name" value="2-KETO-3-DEOXY-L-RHAMNONATE ALDOLASE"/>
    <property type="match status" value="1"/>
</dbReference>
<feature type="domain" description="HpcH/HpaI aldolase/citrate lyase" evidence="5">
    <location>
        <begin position="76"/>
        <end position="296"/>
    </location>
</feature>
<sequence length="312" mass="33011">MQPTQSRAAAVRGVMDSHGRGDRRRVAPTGGFGARRRRLSRVRPLREPVMTTDPASPSIYSLSRRLRAGETVYPGWVNLADPLLARAIAQSRLDGVVIDMQHGQFDTATVMQTIGEVAGVGKSTIVRVPVGDFAMAARAFDMGAAGVIAPMINTADDARALVDFVKYPPVGRRSWGPMRAMDLAGRSDATAHLHGGADETLALVMLETRDALANIDEILAVPGIDGTFVGPFDLSVSLSNGAFVDPNSAMLAEALAHIQARTHAAGKIPAAFGGASVRVRALTDLGFRMINVGWDTVYLDVGITAMIEAAGI</sequence>
<evidence type="ECO:0000256" key="4">
    <source>
        <dbReference type="SAM" id="MobiDB-lite"/>
    </source>
</evidence>
<accession>A0A4Q9VRH2</accession>
<dbReference type="AlphaFoldDB" id="A0A4Q9VRH2"/>
<dbReference type="Gene3D" id="3.20.20.60">
    <property type="entry name" value="Phosphoenolpyruvate-binding domains"/>
    <property type="match status" value="1"/>
</dbReference>
<evidence type="ECO:0000313" key="7">
    <source>
        <dbReference type="Proteomes" id="UP000292781"/>
    </source>
</evidence>
<dbReference type="PANTHER" id="PTHR30502:SF0">
    <property type="entry name" value="PHOSPHOENOLPYRUVATE CARBOXYLASE FAMILY PROTEIN"/>
    <property type="match status" value="1"/>
</dbReference>
<dbReference type="EMBL" id="SJFN01000012">
    <property type="protein sequence ID" value="TBW38214.1"/>
    <property type="molecule type" value="Genomic_DNA"/>
</dbReference>
<dbReference type="GO" id="GO:0016832">
    <property type="term" value="F:aldehyde-lyase activity"/>
    <property type="evidence" value="ECO:0007669"/>
    <property type="project" value="TreeGrafter"/>
</dbReference>
<keyword evidence="2" id="KW-0479">Metal-binding</keyword>
<proteinExistence type="inferred from homology"/>
<dbReference type="InterPro" id="IPR050251">
    <property type="entry name" value="HpcH-HpaI_aldolase"/>
</dbReference>
<gene>
    <name evidence="6" type="ORF">EYW49_09695</name>
</gene>
<protein>
    <recommendedName>
        <fullName evidence="5">HpcH/HpaI aldolase/citrate lyase domain-containing protein</fullName>
    </recommendedName>
</protein>
<evidence type="ECO:0000256" key="1">
    <source>
        <dbReference type="ARBA" id="ARBA00005568"/>
    </source>
</evidence>
<dbReference type="InterPro" id="IPR005000">
    <property type="entry name" value="Aldolase/citrate-lyase_domain"/>
</dbReference>
<dbReference type="Proteomes" id="UP000292781">
    <property type="component" value="Unassembled WGS sequence"/>
</dbReference>
<dbReference type="InterPro" id="IPR040442">
    <property type="entry name" value="Pyrv_kinase-like_dom_sf"/>
</dbReference>
<evidence type="ECO:0000256" key="2">
    <source>
        <dbReference type="ARBA" id="ARBA00022723"/>
    </source>
</evidence>
<evidence type="ECO:0000256" key="3">
    <source>
        <dbReference type="ARBA" id="ARBA00023239"/>
    </source>
</evidence>
<comment type="caution">
    <text evidence="6">The sequence shown here is derived from an EMBL/GenBank/DDBJ whole genome shotgun (WGS) entry which is preliminary data.</text>
</comment>
<evidence type="ECO:0000259" key="5">
    <source>
        <dbReference type="Pfam" id="PF03328"/>
    </source>
</evidence>
<organism evidence="6 7">
    <name type="scientific">Siculibacillus lacustris</name>
    <dbReference type="NCBI Taxonomy" id="1549641"/>
    <lineage>
        <taxon>Bacteria</taxon>
        <taxon>Pseudomonadati</taxon>
        <taxon>Pseudomonadota</taxon>
        <taxon>Alphaproteobacteria</taxon>
        <taxon>Hyphomicrobiales</taxon>
        <taxon>Ancalomicrobiaceae</taxon>
        <taxon>Siculibacillus</taxon>
    </lineage>
</organism>
<dbReference type="OrthoDB" id="9802624at2"/>
<reference evidence="6 7" key="1">
    <citation type="submission" date="2019-02" db="EMBL/GenBank/DDBJ databases">
        <title>Siculibacillus lacustris gen. nov., sp. nov., a new rosette-forming bacterium isolated from a freshwater crater lake (Lake St. Ana, Romania).</title>
        <authorList>
            <person name="Felfoldi T."/>
            <person name="Marton Z."/>
            <person name="Szabo A."/>
            <person name="Mentes A."/>
            <person name="Boka K."/>
            <person name="Marialigeti K."/>
            <person name="Mathe I."/>
            <person name="Koncz M."/>
            <person name="Schumann P."/>
            <person name="Toth E."/>
        </authorList>
    </citation>
    <scope>NUCLEOTIDE SEQUENCE [LARGE SCALE GENOMIC DNA]</scope>
    <source>
        <strain evidence="6 7">SA-279</strain>
    </source>
</reference>
<comment type="similarity">
    <text evidence="1">Belongs to the HpcH/HpaI aldolase family.</text>
</comment>
<dbReference type="SUPFAM" id="SSF51621">
    <property type="entry name" value="Phosphoenolpyruvate/pyruvate domain"/>
    <property type="match status" value="1"/>
</dbReference>
<dbReference type="GO" id="GO:0046872">
    <property type="term" value="F:metal ion binding"/>
    <property type="evidence" value="ECO:0007669"/>
    <property type="project" value="UniProtKB-KW"/>
</dbReference>
<name>A0A4Q9VRH2_9HYPH</name>
<keyword evidence="3" id="KW-0456">Lyase</keyword>
<dbReference type="GO" id="GO:0005737">
    <property type="term" value="C:cytoplasm"/>
    <property type="evidence" value="ECO:0007669"/>
    <property type="project" value="TreeGrafter"/>
</dbReference>
<dbReference type="Pfam" id="PF03328">
    <property type="entry name" value="HpcH_HpaI"/>
    <property type="match status" value="1"/>
</dbReference>
<feature type="region of interest" description="Disordered" evidence="4">
    <location>
        <begin position="1"/>
        <end position="33"/>
    </location>
</feature>
<dbReference type="InterPro" id="IPR015813">
    <property type="entry name" value="Pyrv/PenolPyrv_kinase-like_dom"/>
</dbReference>